<dbReference type="GO" id="GO:0004609">
    <property type="term" value="F:phosphatidylserine decarboxylase activity"/>
    <property type="evidence" value="ECO:0007669"/>
    <property type="project" value="UniProtKB-EC"/>
</dbReference>
<dbReference type="InterPro" id="IPR000943">
    <property type="entry name" value="RNA_pol_sigma70"/>
</dbReference>
<evidence type="ECO:0000256" key="1">
    <source>
        <dbReference type="ARBA" id="ARBA00023015"/>
    </source>
</evidence>
<evidence type="ECO:0000256" key="2">
    <source>
        <dbReference type="ARBA" id="ARBA00023082"/>
    </source>
</evidence>
<gene>
    <name evidence="8" type="ordered locus">Sthe_0569</name>
</gene>
<dbReference type="Pfam" id="PF04542">
    <property type="entry name" value="Sigma70_r2"/>
    <property type="match status" value="1"/>
</dbReference>
<dbReference type="InParanoid" id="D1C190"/>
<keyword evidence="2" id="KW-0731">Sigma factor</keyword>
<dbReference type="PANTHER" id="PTHR30385:SF7">
    <property type="entry name" value="RNA POLYMERASE SIGMA FACTOR FLIA"/>
    <property type="match status" value="1"/>
</dbReference>
<keyword evidence="1" id="KW-0805">Transcription regulation</keyword>
<evidence type="ECO:0000259" key="5">
    <source>
        <dbReference type="Pfam" id="PF04539"/>
    </source>
</evidence>
<dbReference type="GO" id="GO:0003899">
    <property type="term" value="F:DNA-directed RNA polymerase activity"/>
    <property type="evidence" value="ECO:0007669"/>
    <property type="project" value="InterPro"/>
</dbReference>
<dbReference type="GO" id="GO:0016987">
    <property type="term" value="F:sigma factor activity"/>
    <property type="evidence" value="ECO:0007669"/>
    <property type="project" value="UniProtKB-KW"/>
</dbReference>
<evidence type="ECO:0000259" key="6">
    <source>
        <dbReference type="Pfam" id="PF04542"/>
    </source>
</evidence>
<keyword evidence="4" id="KW-0804">Transcription</keyword>
<dbReference type="EMBL" id="CP001823">
    <property type="protein sequence ID" value="ACZ38007.1"/>
    <property type="molecule type" value="Genomic_DNA"/>
</dbReference>
<reference evidence="9" key="1">
    <citation type="submission" date="2009-11" db="EMBL/GenBank/DDBJ databases">
        <title>The complete chromosome 1 of Sphaerobacter thermophilus DSM 20745.</title>
        <authorList>
            <person name="Lucas S."/>
            <person name="Copeland A."/>
            <person name="Lapidus A."/>
            <person name="Glavina del Rio T."/>
            <person name="Dalin E."/>
            <person name="Tice H."/>
            <person name="Bruce D."/>
            <person name="Goodwin L."/>
            <person name="Pitluck S."/>
            <person name="Kyrpides N."/>
            <person name="Mavromatis K."/>
            <person name="Ivanova N."/>
            <person name="Mikhailova N."/>
            <person name="LaButti K.M."/>
            <person name="Clum A."/>
            <person name="Sun H.I."/>
            <person name="Brettin T."/>
            <person name="Detter J.C."/>
            <person name="Han C."/>
            <person name="Larimer F."/>
            <person name="Land M."/>
            <person name="Hauser L."/>
            <person name="Markowitz V."/>
            <person name="Cheng J.F."/>
            <person name="Hugenholtz P."/>
            <person name="Woyke T."/>
            <person name="Wu D."/>
            <person name="Steenblock K."/>
            <person name="Schneider S."/>
            <person name="Pukall R."/>
            <person name="Goeker M."/>
            <person name="Klenk H.P."/>
            <person name="Eisen J.A."/>
        </authorList>
    </citation>
    <scope>NUCLEOTIDE SEQUENCE [LARGE SCALE GENOMIC DNA]</scope>
    <source>
        <strain evidence="9">ATCC 49802 / DSM 20745 / S 6022</strain>
    </source>
</reference>
<dbReference type="NCBIfam" id="TIGR02479">
    <property type="entry name" value="FliA_WhiG"/>
    <property type="match status" value="1"/>
</dbReference>
<dbReference type="eggNOG" id="COG1191">
    <property type="taxonomic scope" value="Bacteria"/>
</dbReference>
<dbReference type="HOGENOM" id="CLU_014793_8_1_0"/>
<dbReference type="Pfam" id="PF04539">
    <property type="entry name" value="Sigma70_r3"/>
    <property type="match status" value="1"/>
</dbReference>
<name>D1C190_SPHTD</name>
<dbReference type="InterPro" id="IPR012845">
    <property type="entry name" value="RNA_pol_sigma_FliA_WhiG"/>
</dbReference>
<dbReference type="KEGG" id="sti:Sthe_0569"/>
<feature type="domain" description="RNA polymerase sigma-70 region 2" evidence="6">
    <location>
        <begin position="33"/>
        <end position="102"/>
    </location>
</feature>
<accession>D1C190</accession>
<dbReference type="EC" id="4.1.1.65" evidence="8"/>
<dbReference type="InterPro" id="IPR014284">
    <property type="entry name" value="RNA_pol_sigma-70_dom"/>
</dbReference>
<dbReference type="RefSeq" id="WP_012871054.1">
    <property type="nucleotide sequence ID" value="NC_013523.1"/>
</dbReference>
<dbReference type="PIRSF" id="PIRSF000770">
    <property type="entry name" value="RNA_pol_sigma-SigE/K"/>
    <property type="match status" value="1"/>
</dbReference>
<dbReference type="PANTHER" id="PTHR30385">
    <property type="entry name" value="SIGMA FACTOR F FLAGELLAR"/>
    <property type="match status" value="1"/>
</dbReference>
<keyword evidence="8" id="KW-0456">Lyase</keyword>
<dbReference type="Gene3D" id="1.20.140.160">
    <property type="match status" value="1"/>
</dbReference>
<dbReference type="InterPro" id="IPR013324">
    <property type="entry name" value="RNA_pol_sigma_r3/r4-like"/>
</dbReference>
<feature type="domain" description="RNA polymerase sigma-70 region 3" evidence="5">
    <location>
        <begin position="115"/>
        <end position="187"/>
    </location>
</feature>
<evidence type="ECO:0000256" key="4">
    <source>
        <dbReference type="ARBA" id="ARBA00023163"/>
    </source>
</evidence>
<keyword evidence="9" id="KW-1185">Reference proteome</keyword>
<evidence type="ECO:0000259" key="7">
    <source>
        <dbReference type="Pfam" id="PF04545"/>
    </source>
</evidence>
<dbReference type="Pfam" id="PF04545">
    <property type="entry name" value="Sigma70_r4"/>
    <property type="match status" value="1"/>
</dbReference>
<evidence type="ECO:0000256" key="3">
    <source>
        <dbReference type="ARBA" id="ARBA00023125"/>
    </source>
</evidence>
<evidence type="ECO:0000313" key="8">
    <source>
        <dbReference type="EMBL" id="ACZ38007.1"/>
    </source>
</evidence>
<dbReference type="FunCoup" id="D1C190">
    <property type="interactions" value="98"/>
</dbReference>
<dbReference type="CDD" id="cd06171">
    <property type="entry name" value="Sigma70_r4"/>
    <property type="match status" value="1"/>
</dbReference>
<organism evidence="8 9">
    <name type="scientific">Sphaerobacter thermophilus (strain ATCC 49802 / DSM 20745 / KCCM 41009 / NCIMB 13125 / S 6022)</name>
    <dbReference type="NCBI Taxonomy" id="479434"/>
    <lineage>
        <taxon>Bacteria</taxon>
        <taxon>Pseudomonadati</taxon>
        <taxon>Thermomicrobiota</taxon>
        <taxon>Thermomicrobia</taxon>
        <taxon>Sphaerobacterales</taxon>
        <taxon>Sphaerobacterineae</taxon>
        <taxon>Sphaerobacteraceae</taxon>
        <taxon>Sphaerobacter</taxon>
    </lineage>
</organism>
<dbReference type="InterPro" id="IPR013325">
    <property type="entry name" value="RNA_pol_sigma_r2"/>
</dbReference>
<protein>
    <submittedName>
        <fullName evidence="8">RNA polymerase, sigma 28 subunit, FliA/WhiG</fullName>
        <ecNumber evidence="8">4.1.1.65</ecNumber>
    </submittedName>
</protein>
<keyword evidence="3" id="KW-0238">DNA-binding</keyword>
<dbReference type="Gene3D" id="1.10.1740.10">
    <property type="match status" value="1"/>
</dbReference>
<proteinExistence type="predicted"/>
<dbReference type="GO" id="GO:0006352">
    <property type="term" value="P:DNA-templated transcription initiation"/>
    <property type="evidence" value="ECO:0007669"/>
    <property type="project" value="InterPro"/>
</dbReference>
<dbReference type="SUPFAM" id="SSF88946">
    <property type="entry name" value="Sigma2 domain of RNA polymerase sigma factors"/>
    <property type="match status" value="1"/>
</dbReference>
<dbReference type="NCBIfam" id="NF005413">
    <property type="entry name" value="PRK06986.1"/>
    <property type="match status" value="1"/>
</dbReference>
<dbReference type="AlphaFoldDB" id="D1C190"/>
<reference evidence="8 9" key="2">
    <citation type="journal article" date="2010" name="Stand. Genomic Sci.">
        <title>Complete genome sequence of Desulfohalobium retbaense type strain (HR(100)).</title>
        <authorList>
            <person name="Spring S."/>
            <person name="Nolan M."/>
            <person name="Lapidus A."/>
            <person name="Glavina Del Rio T."/>
            <person name="Copeland A."/>
            <person name="Tice H."/>
            <person name="Cheng J.F."/>
            <person name="Lucas S."/>
            <person name="Land M."/>
            <person name="Chen F."/>
            <person name="Bruce D."/>
            <person name="Goodwin L."/>
            <person name="Pitluck S."/>
            <person name="Ivanova N."/>
            <person name="Mavromatis K."/>
            <person name="Mikhailova N."/>
            <person name="Pati A."/>
            <person name="Chen A."/>
            <person name="Palaniappan K."/>
            <person name="Hauser L."/>
            <person name="Chang Y.J."/>
            <person name="Jeffries C.D."/>
            <person name="Munk C."/>
            <person name="Kiss H."/>
            <person name="Chain P."/>
            <person name="Han C."/>
            <person name="Brettin T."/>
            <person name="Detter J.C."/>
            <person name="Schuler E."/>
            <person name="Goker M."/>
            <person name="Rohde M."/>
            <person name="Bristow J."/>
            <person name="Eisen J.A."/>
            <person name="Markowitz V."/>
            <person name="Hugenholtz P."/>
            <person name="Kyrpides N.C."/>
            <person name="Klenk H.P."/>
        </authorList>
    </citation>
    <scope>NUCLEOTIDE SEQUENCE [LARGE SCALE GENOMIC DNA]</scope>
    <source>
        <strain evidence="9">ATCC 49802 / DSM 20745 / S 6022</strain>
    </source>
</reference>
<evidence type="ECO:0000313" key="9">
    <source>
        <dbReference type="Proteomes" id="UP000002027"/>
    </source>
</evidence>
<dbReference type="SUPFAM" id="SSF88659">
    <property type="entry name" value="Sigma3 and sigma4 domains of RNA polymerase sigma factors"/>
    <property type="match status" value="2"/>
</dbReference>
<feature type="domain" description="RNA polymerase sigma-70 region 4" evidence="7">
    <location>
        <begin position="201"/>
        <end position="250"/>
    </location>
</feature>
<dbReference type="NCBIfam" id="TIGR02937">
    <property type="entry name" value="sigma70-ECF"/>
    <property type="match status" value="1"/>
</dbReference>
<dbReference type="PRINTS" id="PR00046">
    <property type="entry name" value="SIGMA70FCT"/>
</dbReference>
<dbReference type="OrthoDB" id="9799825at2"/>
<dbReference type="STRING" id="479434.Sthe_0569"/>
<dbReference type="GO" id="GO:0003677">
    <property type="term" value="F:DNA binding"/>
    <property type="evidence" value="ECO:0007669"/>
    <property type="project" value="UniProtKB-KW"/>
</dbReference>
<dbReference type="Proteomes" id="UP000002027">
    <property type="component" value="Chromosome 1"/>
</dbReference>
<dbReference type="InterPro" id="IPR007627">
    <property type="entry name" value="RNA_pol_sigma70_r2"/>
</dbReference>
<sequence>MSTASITVGSPEAGTALWRRYAIERDGSTREALIRQYAPLVKYVVDRLRVALTATLDRDDLLGYGTIGLIEAIDRFDPERGVKFETFAIQRIRGAIIDAVRTLDLVPRTARQRARAIEQAYREIFAATGRMPPEEEVAAHLGMTIDAFRQALQDAACAILPLQQSDRDGEGTLEDTLPDAQATEPLDAAVRSDLVHRLAAALERLPERDRLIVTLYYYEELTLREISEVLGITESRVSQLLSRARLQLRALLHEGGMSADDVLT</sequence>
<dbReference type="InterPro" id="IPR007624">
    <property type="entry name" value="RNA_pol_sigma70_r3"/>
</dbReference>
<dbReference type="InterPro" id="IPR007630">
    <property type="entry name" value="RNA_pol_sigma70_r4"/>
</dbReference>